<keyword evidence="1" id="KW-0479">Metal-binding</keyword>
<dbReference type="Pfam" id="PF13575">
    <property type="entry name" value="DUF4135"/>
    <property type="match status" value="1"/>
</dbReference>
<protein>
    <recommendedName>
        <fullName evidence="2">Lantibiotic biosynthesis protein dehydration domain-containing protein</fullName>
    </recommendedName>
</protein>
<dbReference type="GO" id="GO:0005886">
    <property type="term" value="C:plasma membrane"/>
    <property type="evidence" value="ECO:0007669"/>
    <property type="project" value="TreeGrafter"/>
</dbReference>
<dbReference type="OrthoDB" id="9148343at2"/>
<dbReference type="PANTHER" id="PTHR12736">
    <property type="entry name" value="LANC-LIKE PROTEIN"/>
    <property type="match status" value="1"/>
</dbReference>
<evidence type="ECO:0000256" key="1">
    <source>
        <dbReference type="PIRSR" id="PIRSR607822-1"/>
    </source>
</evidence>
<evidence type="ECO:0000259" key="2">
    <source>
        <dbReference type="Pfam" id="PF13575"/>
    </source>
</evidence>
<dbReference type="Proteomes" id="UP000251869">
    <property type="component" value="Unassembled WGS sequence"/>
</dbReference>
<keyword evidence="4" id="KW-1185">Reference proteome</keyword>
<feature type="binding site" evidence="1">
    <location>
        <position position="803"/>
    </location>
    <ligand>
        <name>Zn(2+)</name>
        <dbReference type="ChEBI" id="CHEBI:29105"/>
    </ligand>
</feature>
<dbReference type="SMART" id="SM01260">
    <property type="entry name" value="LANC_like"/>
    <property type="match status" value="1"/>
</dbReference>
<dbReference type="Gene3D" id="1.50.10.20">
    <property type="match status" value="1"/>
</dbReference>
<sequence length="939" mass="108361">MKSLVQAMTSEVETVNFNGFYEALLNEHQSKFEEILSEHHAVLQNPEKIRLKMQQAICADLNKIAFRTLLTKFHLFKQDKPQISETADYYYAQFSELCKSPLFMVEMETEYPHLLTILNQRIQFYLINIQELLQHFAEDLEEIANEFTPRISFVKDIHFSLGDSHNKGKNVALVETDGGILVYKPHHLFNDLFLKDLLEFICSEMGVSMKTIQTISRDTHGWQEQIKPESYRNTQEAEQYYRNLGIQLAIFYLLKTDDIHYENIMMNRETPFILDLETIVANKKDAEQEEADTLFLEFCNEINESVMGVFILPANYKFSPFDIDLSAINNETEVSVHWKSFIIENPKSDTMQLVRKPSYIEKKQTSAMIQGELVNPYDYLESLKTGFQTCYQFLWRHQEKLEMLLDNPLYKRISSRQVLRATSLYAKLLDAVTHPHYMKDNQEVKRIFNKLIPKHAISKEEKKKITVEIEALQQHDVPYFTQPWNSRSLVIDVNTEIPNYFQKSLRSIVSERLANLSEQDLAKQLAYIDLSMLTLPRRSQTSSQVFSSVYVNDAKEIVRNRLDSQFKLTIQKAEPCTWMCHEVDGENKVKLSPISYSLYDSLGLLVNFLMYHRMTQEKKYLDYAKKGLEGVLSIYPYQSLIDNGTLSVFNGAGGYLYVLECFYNATGDTVYFDRLIELSKALKKSEHQLEEADFTSGLSGLVYLFAQLYEKHQYPVFREAAIRFGAKLKAGQEQNPTQLCGLAHGLSGVAMAFMALHKMTGQEQYLNQAKKCILKENQHFVEATSNWKDLRTEHYLQDTVYWCHGAPGIALARLSILTALKNSDETEFATAVESDLMGAVKKIMKDGFDPELGDSLCHGRYGNLDILIEINRVLKSQDIEQFIHRQSKGILSDLAAGHYRSGAASHLPIHNFMLGTYGIDHVLMRMHQPDLPSVLNLRW</sequence>
<dbReference type="CDD" id="cd04792">
    <property type="entry name" value="LanM-like"/>
    <property type="match status" value="1"/>
</dbReference>
<feature type="binding site" evidence="1">
    <location>
        <position position="857"/>
    </location>
    <ligand>
        <name>Zn(2+)</name>
        <dbReference type="ChEBI" id="CHEBI:29105"/>
    </ligand>
</feature>
<dbReference type="AlphaFoldDB" id="A0A365K3S4"/>
<reference evidence="3 4" key="1">
    <citation type="submission" date="2018-06" db="EMBL/GenBank/DDBJ databases">
        <title>The draft genome sequences of strains SCU63 and S1.</title>
        <authorList>
            <person name="Gan L."/>
        </authorList>
    </citation>
    <scope>NUCLEOTIDE SEQUENCE [LARGE SCALE GENOMIC DNA]</scope>
    <source>
        <strain evidence="3 4">S1</strain>
    </source>
</reference>
<dbReference type="PANTHER" id="PTHR12736:SF7">
    <property type="entry name" value="LANC-LIKE PROTEIN 3"/>
    <property type="match status" value="1"/>
</dbReference>
<keyword evidence="1" id="KW-0862">Zinc</keyword>
<evidence type="ECO:0000313" key="4">
    <source>
        <dbReference type="Proteomes" id="UP000251869"/>
    </source>
</evidence>
<dbReference type="InterPro" id="IPR025410">
    <property type="entry name" value="Lant_dehyd"/>
</dbReference>
<gene>
    <name evidence="3" type="ORF">DP119_11010</name>
</gene>
<dbReference type="GO" id="GO:0046872">
    <property type="term" value="F:metal ion binding"/>
    <property type="evidence" value="ECO:0007669"/>
    <property type="project" value="UniProtKB-KW"/>
</dbReference>
<accession>A0A365K3S4</accession>
<comment type="caution">
    <text evidence="3">The sequence shown here is derived from an EMBL/GenBank/DDBJ whole genome shotgun (WGS) entry which is preliminary data.</text>
</comment>
<dbReference type="InterPro" id="IPR007822">
    <property type="entry name" value="LANC-like"/>
</dbReference>
<dbReference type="SUPFAM" id="SSF158745">
    <property type="entry name" value="LanC-like"/>
    <property type="match status" value="1"/>
</dbReference>
<dbReference type="PRINTS" id="PR01950">
    <property type="entry name" value="LANCSUPER"/>
</dbReference>
<name>A0A365K3S4_9BACL</name>
<dbReference type="InterPro" id="IPR017146">
    <property type="entry name" value="Lanti_2_LanM"/>
</dbReference>
<dbReference type="EMBL" id="QLZQ01000004">
    <property type="protein sequence ID" value="RAZ67287.1"/>
    <property type="molecule type" value="Genomic_DNA"/>
</dbReference>
<proteinExistence type="predicted"/>
<feature type="binding site" evidence="1">
    <location>
        <position position="858"/>
    </location>
    <ligand>
        <name>Zn(2+)</name>
        <dbReference type="ChEBI" id="CHEBI:29105"/>
    </ligand>
</feature>
<dbReference type="Pfam" id="PF05147">
    <property type="entry name" value="LANC_like"/>
    <property type="match status" value="1"/>
</dbReference>
<dbReference type="GO" id="GO:0031179">
    <property type="term" value="P:peptide modification"/>
    <property type="evidence" value="ECO:0007669"/>
    <property type="project" value="InterPro"/>
</dbReference>
<dbReference type="NCBIfam" id="TIGR03897">
    <property type="entry name" value="lanti_2_LanM"/>
    <property type="match status" value="1"/>
</dbReference>
<evidence type="ECO:0000313" key="3">
    <source>
        <dbReference type="EMBL" id="RAZ67287.1"/>
    </source>
</evidence>
<dbReference type="PIRSF" id="PIRSF037228">
    <property type="entry name" value="Lant_mod_RumM"/>
    <property type="match status" value="1"/>
</dbReference>
<feature type="domain" description="Lantibiotic biosynthesis protein dehydration" evidence="2">
    <location>
        <begin position="111"/>
        <end position="481"/>
    </location>
</feature>
<organism evidence="3 4">
    <name type="scientific">Planococcus maitriensis</name>
    <dbReference type="NCBI Taxonomy" id="221799"/>
    <lineage>
        <taxon>Bacteria</taxon>
        <taxon>Bacillati</taxon>
        <taxon>Bacillota</taxon>
        <taxon>Bacilli</taxon>
        <taxon>Bacillales</taxon>
        <taxon>Caryophanaceae</taxon>
        <taxon>Planococcus</taxon>
    </lineage>
</organism>